<gene>
    <name evidence="16" type="ORF">FCM35_KLT00988</name>
</gene>
<dbReference type="EC" id="3.4.19.12" evidence="3"/>
<evidence type="ECO:0000256" key="5">
    <source>
        <dbReference type="ARBA" id="ARBA00022723"/>
    </source>
</evidence>
<keyword evidence="5" id="KW-0479">Metal-binding</keyword>
<dbReference type="GO" id="GO:0004843">
    <property type="term" value="F:cysteine-type deubiquitinase activity"/>
    <property type="evidence" value="ECO:0007669"/>
    <property type="project" value="UniProtKB-EC"/>
</dbReference>
<keyword evidence="10" id="KW-0862">Zinc</keyword>
<evidence type="ECO:0000256" key="10">
    <source>
        <dbReference type="ARBA" id="ARBA00022833"/>
    </source>
</evidence>
<dbReference type="InterPro" id="IPR002893">
    <property type="entry name" value="Znf_MYND"/>
</dbReference>
<comment type="caution">
    <text evidence="16">The sequence shown here is derived from an EMBL/GenBank/DDBJ whole genome shotgun (WGS) entry which is preliminary data.</text>
</comment>
<keyword evidence="9" id="KW-0788">Thiol protease</keyword>
<dbReference type="CDD" id="cd02661">
    <property type="entry name" value="Peptidase_C19E"/>
    <property type="match status" value="1"/>
</dbReference>
<dbReference type="GO" id="GO:0006508">
    <property type="term" value="P:proteolysis"/>
    <property type="evidence" value="ECO:0007669"/>
    <property type="project" value="UniProtKB-KW"/>
</dbReference>
<evidence type="ECO:0000256" key="3">
    <source>
        <dbReference type="ARBA" id="ARBA00012759"/>
    </source>
</evidence>
<dbReference type="AlphaFoldDB" id="A0A833VC24"/>
<accession>A0A833VC24</accession>
<keyword evidence="13" id="KW-0472">Membrane</keyword>
<dbReference type="InterPro" id="IPR050164">
    <property type="entry name" value="Peptidase_C19"/>
</dbReference>
<dbReference type="GO" id="GO:0005634">
    <property type="term" value="C:nucleus"/>
    <property type="evidence" value="ECO:0007669"/>
    <property type="project" value="TreeGrafter"/>
</dbReference>
<dbReference type="Proteomes" id="UP000623129">
    <property type="component" value="Unassembled WGS sequence"/>
</dbReference>
<dbReference type="PANTHER" id="PTHR24006:SF685">
    <property type="entry name" value="UBIQUITIN CARBOXYL-TERMINAL HYDROLASE 15"/>
    <property type="match status" value="1"/>
</dbReference>
<keyword evidence="8 16" id="KW-0378">Hydrolase</keyword>
<sequence>MLEPRQADVPTFILVLVVLPIVTYILLGKWNAAVRKRARVSDLAHLAFEASSRAGVEAHMACPDVLMPTVPVIPAVVTLPAVPVVPSLRGNGYYYECATCLAPATTRCSRCKSVRYCSGKCQIIHWRQGHKDRCQPWNTSAATSGVTPQQMPYLVNLNSPLHGSESEQSMLSDGTYDDQSGTQTDSKFINYPEKRSTSKLKQAKFRTEEWMEADPLFSEPEVCLSSTVSTSEEVKKNLDDTSISKNTLKYHSKSTKESRKRNKPTESSAKPVSSNSDCNTSIDFEASVHLDRGIVEQGAGHLSEKSSSRGNSGYKKPPYTRGQSICVVQKSQDSRIVKEYFVEGDERNLCKKNESRCNNTSSSNNYHSNGLKNEVAKKPSKFLKYNLVGLINDSRKHKVLFPYEELIKFFQYEVRGVAPRGLVNCGNSCYANAVLQCLTCTKPLMVYLLKRLHSENCSSKNWCLMCELEQHASMLRESGAPLSLSGILSNMRNIGCCLGGGSQEDAHEFLRLLVMSMQSTYLEGLGGEKVVNPKLQETTLIQQIFGGRLRSKVICMRCHHESERYENIMDLTLEINGWVESLEDALTQFTSPEDLDGENMYRCERCSAYVRARKQLSVHEVPNILTIVLKRFQSGKYGKINKCVTFPEMLDMIPFVTGTADKPPLYLLYAVIVHLDNQNASFSGHYISYVKDMQGTWLRIDDSEVQMVQLSQVMSEGAYMLFYSRSSPRPPRAYMEKSPEHFLVSSKREYTSKPPKSAQIASFNDVTKGRYDFGPDHRQYRMDESAFPTSADFSDANSSSEWSLFTSSDESSFTTESTRDSFSMVDYSENSNSNASPNPSLDPFASIFGPPYYEVSCRPQTRYYVETAGTDGEFDSLMGCMPCSFSLLLSILILSTLISLSSQQTENPNITPLTSRKSHIRARPLLLDLDNFTKEKDEKKTNIFSQMLPRGFIPPSDSSACHNDAPESLGTVCDEYTYTVLNP</sequence>
<dbReference type="SUPFAM" id="SSF54001">
    <property type="entry name" value="Cysteine proteinases"/>
    <property type="match status" value="1"/>
</dbReference>
<dbReference type="PANTHER" id="PTHR24006">
    <property type="entry name" value="UBIQUITIN CARBOXYL-TERMINAL HYDROLASE"/>
    <property type="match status" value="1"/>
</dbReference>
<dbReference type="InterPro" id="IPR028889">
    <property type="entry name" value="USP"/>
</dbReference>
<feature type="domain" description="MYND-type" evidence="15">
    <location>
        <begin position="97"/>
        <end position="134"/>
    </location>
</feature>
<dbReference type="FunFam" id="6.10.140.2220:FF:000006">
    <property type="entry name" value="Ubiquitin carboxyl-terminal hydrolase 15"/>
    <property type="match status" value="1"/>
</dbReference>
<organism evidence="16 17">
    <name type="scientific">Carex littledalei</name>
    <dbReference type="NCBI Taxonomy" id="544730"/>
    <lineage>
        <taxon>Eukaryota</taxon>
        <taxon>Viridiplantae</taxon>
        <taxon>Streptophyta</taxon>
        <taxon>Embryophyta</taxon>
        <taxon>Tracheophyta</taxon>
        <taxon>Spermatophyta</taxon>
        <taxon>Magnoliopsida</taxon>
        <taxon>Liliopsida</taxon>
        <taxon>Poales</taxon>
        <taxon>Cyperaceae</taxon>
        <taxon>Cyperoideae</taxon>
        <taxon>Cariceae</taxon>
        <taxon>Carex</taxon>
        <taxon>Carex subgen. Euthyceras</taxon>
    </lineage>
</organism>
<evidence type="ECO:0000256" key="13">
    <source>
        <dbReference type="SAM" id="Phobius"/>
    </source>
</evidence>
<protein>
    <recommendedName>
        <fullName evidence="3">ubiquitinyl hydrolase 1</fullName>
        <ecNumber evidence="3">3.4.19.12</ecNumber>
    </recommendedName>
</protein>
<dbReference type="GO" id="GO:0005829">
    <property type="term" value="C:cytosol"/>
    <property type="evidence" value="ECO:0007669"/>
    <property type="project" value="TreeGrafter"/>
</dbReference>
<dbReference type="InterPro" id="IPR018200">
    <property type="entry name" value="USP_CS"/>
</dbReference>
<comment type="similarity">
    <text evidence="2">Belongs to the peptidase C19 family.</text>
</comment>
<feature type="region of interest" description="Disordered" evidence="12">
    <location>
        <begin position="299"/>
        <end position="318"/>
    </location>
</feature>
<evidence type="ECO:0000256" key="4">
    <source>
        <dbReference type="ARBA" id="ARBA00022670"/>
    </source>
</evidence>
<dbReference type="EMBL" id="SWLB01000010">
    <property type="protein sequence ID" value="KAF3333297.1"/>
    <property type="molecule type" value="Genomic_DNA"/>
</dbReference>
<dbReference type="PROSITE" id="PS00972">
    <property type="entry name" value="USP_1"/>
    <property type="match status" value="1"/>
</dbReference>
<dbReference type="Pfam" id="PF00443">
    <property type="entry name" value="UCH"/>
    <property type="match status" value="1"/>
</dbReference>
<keyword evidence="13" id="KW-1133">Transmembrane helix</keyword>
<evidence type="ECO:0000256" key="7">
    <source>
        <dbReference type="ARBA" id="ARBA00022786"/>
    </source>
</evidence>
<evidence type="ECO:0000256" key="2">
    <source>
        <dbReference type="ARBA" id="ARBA00009085"/>
    </source>
</evidence>
<keyword evidence="6 11" id="KW-0863">Zinc-finger</keyword>
<dbReference type="PROSITE" id="PS01360">
    <property type="entry name" value="ZF_MYND_1"/>
    <property type="match status" value="1"/>
</dbReference>
<dbReference type="Gene3D" id="3.90.70.10">
    <property type="entry name" value="Cysteine proteinases"/>
    <property type="match status" value="1"/>
</dbReference>
<evidence type="ECO:0000256" key="11">
    <source>
        <dbReference type="PROSITE-ProRule" id="PRU00134"/>
    </source>
</evidence>
<proteinExistence type="inferred from homology"/>
<feature type="compositionally biased region" description="Polar residues" evidence="12">
    <location>
        <begin position="265"/>
        <end position="278"/>
    </location>
</feature>
<keyword evidence="13" id="KW-0812">Transmembrane</keyword>
<dbReference type="FunFam" id="3.90.70.10:FF:000026">
    <property type="entry name" value="Ubiquitin carboxyl-terminal hydrolase 15"/>
    <property type="match status" value="1"/>
</dbReference>
<keyword evidence="4" id="KW-0645">Protease</keyword>
<dbReference type="PROSITE" id="PS50235">
    <property type="entry name" value="USP_3"/>
    <property type="match status" value="1"/>
</dbReference>
<evidence type="ECO:0000256" key="9">
    <source>
        <dbReference type="ARBA" id="ARBA00022807"/>
    </source>
</evidence>
<feature type="region of interest" description="Disordered" evidence="12">
    <location>
        <begin position="245"/>
        <end position="278"/>
    </location>
</feature>
<evidence type="ECO:0000256" key="8">
    <source>
        <dbReference type="ARBA" id="ARBA00022801"/>
    </source>
</evidence>
<evidence type="ECO:0000259" key="15">
    <source>
        <dbReference type="PROSITE" id="PS50865"/>
    </source>
</evidence>
<feature type="domain" description="USP" evidence="14">
    <location>
        <begin position="420"/>
        <end position="726"/>
    </location>
</feature>
<dbReference type="Pfam" id="PF01753">
    <property type="entry name" value="zf-MYND"/>
    <property type="match status" value="1"/>
</dbReference>
<dbReference type="OrthoDB" id="420187at2759"/>
<evidence type="ECO:0000313" key="17">
    <source>
        <dbReference type="Proteomes" id="UP000623129"/>
    </source>
</evidence>
<dbReference type="GO" id="GO:0016579">
    <property type="term" value="P:protein deubiquitination"/>
    <property type="evidence" value="ECO:0007669"/>
    <property type="project" value="InterPro"/>
</dbReference>
<dbReference type="InterPro" id="IPR001394">
    <property type="entry name" value="Peptidase_C19_UCH"/>
</dbReference>
<reference evidence="16" key="1">
    <citation type="submission" date="2020-01" db="EMBL/GenBank/DDBJ databases">
        <title>Genome sequence of Kobresia littledalei, the first chromosome-level genome in the family Cyperaceae.</title>
        <authorList>
            <person name="Qu G."/>
        </authorList>
    </citation>
    <scope>NUCLEOTIDE SEQUENCE</scope>
    <source>
        <strain evidence="16">C.B.Clarke</strain>
        <tissue evidence="16">Leaf</tissue>
    </source>
</reference>
<evidence type="ECO:0000256" key="6">
    <source>
        <dbReference type="ARBA" id="ARBA00022771"/>
    </source>
</evidence>
<comment type="catalytic activity">
    <reaction evidence="1">
        <text>Thiol-dependent hydrolysis of ester, thioester, amide, peptide and isopeptide bonds formed by the C-terminal Gly of ubiquitin (a 76-residue protein attached to proteins as an intracellular targeting signal).</text>
        <dbReference type="EC" id="3.4.19.12"/>
    </reaction>
</comment>
<dbReference type="SUPFAM" id="SSF144232">
    <property type="entry name" value="HIT/MYND zinc finger-like"/>
    <property type="match status" value="1"/>
</dbReference>
<dbReference type="Gene3D" id="6.10.140.2220">
    <property type="match status" value="1"/>
</dbReference>
<dbReference type="PROSITE" id="PS50865">
    <property type="entry name" value="ZF_MYND_2"/>
    <property type="match status" value="1"/>
</dbReference>
<evidence type="ECO:0000256" key="1">
    <source>
        <dbReference type="ARBA" id="ARBA00000707"/>
    </source>
</evidence>
<evidence type="ECO:0000313" key="16">
    <source>
        <dbReference type="EMBL" id="KAF3333297.1"/>
    </source>
</evidence>
<name>A0A833VC24_9POAL</name>
<keyword evidence="17" id="KW-1185">Reference proteome</keyword>
<feature type="compositionally biased region" description="Basic residues" evidence="12">
    <location>
        <begin position="248"/>
        <end position="262"/>
    </location>
</feature>
<evidence type="ECO:0000259" key="14">
    <source>
        <dbReference type="PROSITE" id="PS50235"/>
    </source>
</evidence>
<evidence type="ECO:0000256" key="12">
    <source>
        <dbReference type="SAM" id="MobiDB-lite"/>
    </source>
</evidence>
<keyword evidence="7" id="KW-0833">Ubl conjugation pathway</keyword>
<feature type="region of interest" description="Disordered" evidence="12">
    <location>
        <begin position="162"/>
        <end position="187"/>
    </location>
</feature>
<dbReference type="GO" id="GO:0008270">
    <property type="term" value="F:zinc ion binding"/>
    <property type="evidence" value="ECO:0007669"/>
    <property type="project" value="UniProtKB-KW"/>
</dbReference>
<dbReference type="InterPro" id="IPR038765">
    <property type="entry name" value="Papain-like_cys_pep_sf"/>
</dbReference>
<feature type="transmembrane region" description="Helical" evidence="13">
    <location>
        <begin position="12"/>
        <end position="30"/>
    </location>
</feature>